<protein>
    <submittedName>
        <fullName evidence="2">Uncharacterized protein</fullName>
    </submittedName>
</protein>
<reference evidence="3" key="1">
    <citation type="journal article" date="2012" name="Mol. Plant Microbe Interact.">
        <title>A highly conserved effector in Fusarium oxysporum is required for full virulence on Arabidopsis.</title>
        <authorList>
            <person name="Thatcher L.F."/>
            <person name="Gardiner D.M."/>
            <person name="Kazan K."/>
            <person name="Manners J."/>
        </authorList>
    </citation>
    <scope>NUCLEOTIDE SEQUENCE [LARGE SCALE GENOMIC DNA]</scope>
    <source>
        <strain evidence="3">Fo5176</strain>
    </source>
</reference>
<evidence type="ECO:0000256" key="1">
    <source>
        <dbReference type="SAM" id="MobiDB-lite"/>
    </source>
</evidence>
<evidence type="ECO:0000313" key="2">
    <source>
        <dbReference type="EnsemblFungi" id="FOXG_04042P0"/>
    </source>
</evidence>
<feature type="region of interest" description="Disordered" evidence="1">
    <location>
        <begin position="1"/>
        <end position="20"/>
    </location>
</feature>
<dbReference type="EnsemblFungi" id="FOXG_04042T0">
    <property type="protein sequence ID" value="FOXG_04042P0"/>
    <property type="gene ID" value="FOXG_04042"/>
</dbReference>
<gene>
    <name evidence="2" type="primary">28946112</name>
</gene>
<proteinExistence type="predicted"/>
<sequence length="108" mass="12430">MISDDLDSHRNSEYDDLTPSNTRDFYLDTHRNANGESVLKTPGHFSDLQRAVFMIGFERAIAHTAKNVKYGNIDVTSIYICVRKLRPLVIDPRNEISNDYACLEEHKE</sequence>
<dbReference type="AlphaFoldDB" id="A0A0D2XJD2"/>
<organism evidence="2 3">
    <name type="scientific">Fusarium oxysporum (strain Fo5176)</name>
    <name type="common">Fusarium vascular wilt</name>
    <dbReference type="NCBI Taxonomy" id="660025"/>
    <lineage>
        <taxon>Eukaryota</taxon>
        <taxon>Fungi</taxon>
        <taxon>Dikarya</taxon>
        <taxon>Ascomycota</taxon>
        <taxon>Pezizomycotina</taxon>
        <taxon>Sordariomycetes</taxon>
        <taxon>Hypocreomycetidae</taxon>
        <taxon>Hypocreales</taxon>
        <taxon>Nectriaceae</taxon>
        <taxon>Fusarium</taxon>
        <taxon>Fusarium oxysporum species complex</taxon>
    </lineage>
</organism>
<reference evidence="2" key="2">
    <citation type="submission" date="2025-08" db="UniProtKB">
        <authorList>
            <consortium name="EnsemblFungi"/>
        </authorList>
    </citation>
    <scope>IDENTIFICATION</scope>
    <source>
        <strain evidence="2">4287 / CBS 123668 / FGSC 9935 / NRRL 34936</strain>
    </source>
</reference>
<evidence type="ECO:0000313" key="3">
    <source>
        <dbReference type="Proteomes" id="UP000002489"/>
    </source>
</evidence>
<dbReference type="Proteomes" id="UP000002489">
    <property type="component" value="Unassembled WGS sequence"/>
</dbReference>
<accession>A0A0D2XJD2</accession>
<dbReference type="VEuPathDB" id="FungiDB:FOXG_04042"/>
<feature type="compositionally biased region" description="Basic and acidic residues" evidence="1">
    <location>
        <begin position="1"/>
        <end position="13"/>
    </location>
</feature>
<name>A0A0D2XJD2_FUSOF</name>